<organism evidence="2 3">
    <name type="scientific">Pontiella sulfatireligans</name>
    <dbReference type="NCBI Taxonomy" id="2750658"/>
    <lineage>
        <taxon>Bacteria</taxon>
        <taxon>Pseudomonadati</taxon>
        <taxon>Kiritimatiellota</taxon>
        <taxon>Kiritimatiellia</taxon>
        <taxon>Kiritimatiellales</taxon>
        <taxon>Pontiellaceae</taxon>
        <taxon>Pontiella</taxon>
    </lineage>
</organism>
<dbReference type="PANTHER" id="PTHR46211:SF1">
    <property type="entry name" value="GLYCEROPHOSPHODIESTER PHOSPHODIESTERASE, CYTOPLASMIC"/>
    <property type="match status" value="1"/>
</dbReference>
<dbReference type="EMBL" id="CAAHFH010000002">
    <property type="protein sequence ID" value="VGO21011.1"/>
    <property type="molecule type" value="Genomic_DNA"/>
</dbReference>
<dbReference type="RefSeq" id="WP_136062503.1">
    <property type="nucleotide sequence ID" value="NZ_CAAHFH010000002.1"/>
</dbReference>
<keyword evidence="3" id="KW-1185">Reference proteome</keyword>
<gene>
    <name evidence="2" type="primary">glpQ_1</name>
    <name evidence="2" type="ORF">SCARR_03080</name>
</gene>
<name>A0A6C2UP14_9BACT</name>
<accession>A0A6C2UP14</accession>
<dbReference type="Pfam" id="PF03009">
    <property type="entry name" value="GDPD"/>
    <property type="match status" value="1"/>
</dbReference>
<dbReference type="CDD" id="cd08582">
    <property type="entry name" value="GDPD_like_2"/>
    <property type="match status" value="1"/>
</dbReference>
<reference evidence="2 3" key="1">
    <citation type="submission" date="2019-04" db="EMBL/GenBank/DDBJ databases">
        <authorList>
            <person name="Van Vliet M D."/>
        </authorList>
    </citation>
    <scope>NUCLEOTIDE SEQUENCE [LARGE SCALE GENOMIC DNA]</scope>
    <source>
        <strain evidence="2 3">F21</strain>
    </source>
</reference>
<evidence type="ECO:0000313" key="2">
    <source>
        <dbReference type="EMBL" id="VGO21011.1"/>
    </source>
</evidence>
<dbReference type="Gene3D" id="3.20.20.190">
    <property type="entry name" value="Phosphatidylinositol (PI) phosphodiesterase"/>
    <property type="match status" value="1"/>
</dbReference>
<feature type="domain" description="GP-PDE" evidence="1">
    <location>
        <begin position="5"/>
        <end position="249"/>
    </location>
</feature>
<dbReference type="InterPro" id="IPR017946">
    <property type="entry name" value="PLC-like_Pdiesterase_TIM-brl"/>
</dbReference>
<dbReference type="GO" id="GO:0008081">
    <property type="term" value="F:phosphoric diester hydrolase activity"/>
    <property type="evidence" value="ECO:0007669"/>
    <property type="project" value="InterPro"/>
</dbReference>
<dbReference type="AlphaFoldDB" id="A0A6C2UP14"/>
<proteinExistence type="predicted"/>
<dbReference type="PROSITE" id="PS51704">
    <property type="entry name" value="GP_PDE"/>
    <property type="match status" value="1"/>
</dbReference>
<dbReference type="GO" id="GO:0006629">
    <property type="term" value="P:lipid metabolic process"/>
    <property type="evidence" value="ECO:0007669"/>
    <property type="project" value="InterPro"/>
</dbReference>
<dbReference type="Proteomes" id="UP000346198">
    <property type="component" value="Unassembled WGS sequence"/>
</dbReference>
<dbReference type="InterPro" id="IPR030395">
    <property type="entry name" value="GP_PDE_dom"/>
</dbReference>
<sequence length="257" mass="28239">MNHAAEIIAHRGASYDAPENTMESFELGLAQGADAIECDVHLTQDGQLVVIHDPTVQRTAGVNKAVKDMTLAELQALDAGSWKSPDWRDARIPALAEVLDLLPTDRRIFIEIKAGPPAVAPLQKVIAASALQPSQMVLMEFDLETVIAMKENFPAIEVLWLNKLPRLQVPWRKKRALHQILSTTRQRGLNGVNLQNTPLLNAALIRACREHGLGCYCWTVDDPRRAAALAKNGINGIATNRPGWMRKQLNATGAPRS</sequence>
<evidence type="ECO:0000313" key="3">
    <source>
        <dbReference type="Proteomes" id="UP000346198"/>
    </source>
</evidence>
<evidence type="ECO:0000259" key="1">
    <source>
        <dbReference type="PROSITE" id="PS51704"/>
    </source>
</evidence>
<dbReference type="SUPFAM" id="SSF51695">
    <property type="entry name" value="PLC-like phosphodiesterases"/>
    <property type="match status" value="1"/>
</dbReference>
<protein>
    <submittedName>
        <fullName evidence="2">Glycerophosphodiester phosphodiesterase</fullName>
    </submittedName>
</protein>
<dbReference type="PANTHER" id="PTHR46211">
    <property type="entry name" value="GLYCEROPHOSPHORYL DIESTER PHOSPHODIESTERASE"/>
    <property type="match status" value="1"/>
</dbReference>